<protein>
    <recommendedName>
        <fullName evidence="1">Card1 endonuclease domain-containing protein</fullName>
    </recommendedName>
</protein>
<evidence type="ECO:0000259" key="1">
    <source>
        <dbReference type="Pfam" id="PF09002"/>
    </source>
</evidence>
<dbReference type="InterPro" id="IPR015093">
    <property type="entry name" value="Card1_endonucl_dom"/>
</dbReference>
<evidence type="ECO:0000313" key="2">
    <source>
        <dbReference type="EMBL" id="GAL25856.1"/>
    </source>
</evidence>
<proteinExistence type="predicted"/>
<sequence length="53" mass="6029">MLVSFRPLRHNDITRAEDLGLALIGPDELKDLKRHLTIWFQGAGGIDERSRLS</sequence>
<evidence type="ECO:0000313" key="3">
    <source>
        <dbReference type="Proteomes" id="UP000029223"/>
    </source>
</evidence>
<feature type="domain" description="Card1 endonuclease" evidence="1">
    <location>
        <begin position="1"/>
        <end position="41"/>
    </location>
</feature>
<comment type="caution">
    <text evidence="2">The sequence shown here is derived from an EMBL/GenBank/DDBJ whole genome shotgun (WGS) entry which is preliminary data.</text>
</comment>
<name>A0ABQ0JAU2_9VIBR</name>
<gene>
    <name evidence="2" type="ORF">JCM19239_1209</name>
</gene>
<keyword evidence="3" id="KW-1185">Reference proteome</keyword>
<organism evidence="2 3">
    <name type="scientific">Vibrio variabilis</name>
    <dbReference type="NCBI Taxonomy" id="990271"/>
    <lineage>
        <taxon>Bacteria</taxon>
        <taxon>Pseudomonadati</taxon>
        <taxon>Pseudomonadota</taxon>
        <taxon>Gammaproteobacteria</taxon>
        <taxon>Vibrionales</taxon>
        <taxon>Vibrionaceae</taxon>
        <taxon>Vibrio</taxon>
    </lineage>
</organism>
<accession>A0ABQ0JAU2</accession>
<dbReference type="InterPro" id="IPR011335">
    <property type="entry name" value="Restrct_endonuc-II-like"/>
</dbReference>
<dbReference type="EMBL" id="BBMS01000013">
    <property type="protein sequence ID" value="GAL25856.1"/>
    <property type="molecule type" value="Genomic_DNA"/>
</dbReference>
<dbReference type="Gene3D" id="3.40.1350.10">
    <property type="match status" value="1"/>
</dbReference>
<dbReference type="InterPro" id="IPR011856">
    <property type="entry name" value="tRNA_endonuc-like_dom_sf"/>
</dbReference>
<dbReference type="SUPFAM" id="SSF52980">
    <property type="entry name" value="Restriction endonuclease-like"/>
    <property type="match status" value="1"/>
</dbReference>
<reference evidence="3" key="1">
    <citation type="submission" date="2014-09" db="EMBL/GenBank/DDBJ databases">
        <title>Vibrio variabilis JCM 19239. (C206) whole genome shotgun sequence.</title>
        <authorList>
            <person name="Sawabe T."/>
            <person name="Meirelles P."/>
            <person name="Nakanishi M."/>
            <person name="Sayaka M."/>
            <person name="Hattori M."/>
            <person name="Ohkuma M."/>
        </authorList>
    </citation>
    <scope>NUCLEOTIDE SEQUENCE [LARGE SCALE GENOMIC DNA]</scope>
    <source>
        <strain evidence="3">JCM 19239</strain>
    </source>
</reference>
<dbReference type="Pfam" id="PF09002">
    <property type="entry name" value="Card1_endonuc"/>
    <property type="match status" value="1"/>
</dbReference>
<dbReference type="Proteomes" id="UP000029223">
    <property type="component" value="Unassembled WGS sequence"/>
</dbReference>